<proteinExistence type="predicted"/>
<name>A0A6P1TJZ7_9FIRM</name>
<protein>
    <submittedName>
        <fullName evidence="2">DUF4173 domain-containing protein</fullName>
    </submittedName>
</protein>
<feature type="transmembrane region" description="Helical" evidence="1">
    <location>
        <begin position="408"/>
        <end position="425"/>
    </location>
</feature>
<keyword evidence="1" id="KW-1133">Transmembrane helix</keyword>
<feature type="transmembrane region" description="Helical" evidence="1">
    <location>
        <begin position="342"/>
        <end position="366"/>
    </location>
</feature>
<keyword evidence="1" id="KW-0472">Membrane</keyword>
<feature type="transmembrane region" description="Helical" evidence="1">
    <location>
        <begin position="83"/>
        <end position="100"/>
    </location>
</feature>
<keyword evidence="1" id="KW-0812">Transmembrane</keyword>
<feature type="transmembrane region" description="Helical" evidence="1">
    <location>
        <begin position="214"/>
        <end position="235"/>
    </location>
</feature>
<reference evidence="2 3" key="1">
    <citation type="submission" date="2020-01" db="EMBL/GenBank/DDBJ databases">
        <title>Genome analysis of Anaerocolumna sp. CBA3638.</title>
        <authorList>
            <person name="Kim J."/>
            <person name="Roh S.W."/>
        </authorList>
    </citation>
    <scope>NUCLEOTIDE SEQUENCE [LARGE SCALE GENOMIC DNA]</scope>
    <source>
        <strain evidence="2 3">CBA3638</strain>
    </source>
</reference>
<dbReference type="InterPro" id="IPR025291">
    <property type="entry name" value="DUF4153"/>
</dbReference>
<feature type="transmembrane region" description="Helical" evidence="1">
    <location>
        <begin position="172"/>
        <end position="194"/>
    </location>
</feature>
<evidence type="ECO:0000313" key="2">
    <source>
        <dbReference type="EMBL" id="QHQ60439.1"/>
    </source>
</evidence>
<sequence length="503" mass="57578">MEENQNALDYGSIRGKSKIDENLTFTKLECIYAYLMLAMGFCFIRLVLWNVTGIFTTVFFMGTAFVCLYFLKKNNYKFYTNHKILFGLILVFSFVFSITANNFIKFLDILFLLMLGIYWVYSVCKEDKKIERFFFFDMLKAICVMPFVSFGKALKAIIYSSGKSKSGNNIKLVIIGLVVTIPLTMVVAMLLISADSGVEVVLNALFGNVFESSTMTIMQFTMGIPVAFYLFGMLYSNVNKVNINVLSEEQCVNKLDGIKIFPNLVMYSAVTPVCILYILFFVLQLRYFISAFAGILPETYSYAEYARKGFFELCLIAVINLMVLLFINFLSKQTGENKPVLLKVYSVLISVFTILLITTALSKMIMYIGNYGLTQLRVYTSWFMLLLAIVNVLIIMKQMNVNFNFARYSVLAFVLLFGVLCFSNVDGNIAKYNIKMYQTGYLKELDVDALCNLSDDALVYVLKENLDIKDKLDWKLDFYNNNPGYTYNLSSLRVKMLLEENLK</sequence>
<feature type="transmembrane region" description="Helical" evidence="1">
    <location>
        <begin position="31"/>
        <end position="48"/>
    </location>
</feature>
<feature type="transmembrane region" description="Helical" evidence="1">
    <location>
        <begin position="54"/>
        <end position="71"/>
    </location>
</feature>
<accession>A0A6P1TJZ7</accession>
<dbReference type="EMBL" id="CP048000">
    <property type="protein sequence ID" value="QHQ60439.1"/>
    <property type="molecule type" value="Genomic_DNA"/>
</dbReference>
<gene>
    <name evidence="2" type="ORF">Ana3638_06365</name>
</gene>
<feature type="transmembrane region" description="Helical" evidence="1">
    <location>
        <begin position="378"/>
        <end position="396"/>
    </location>
</feature>
<evidence type="ECO:0000313" key="3">
    <source>
        <dbReference type="Proteomes" id="UP000464314"/>
    </source>
</evidence>
<dbReference type="KEGG" id="anr:Ana3638_06365"/>
<dbReference type="Pfam" id="PF13687">
    <property type="entry name" value="DUF4153"/>
    <property type="match status" value="1"/>
</dbReference>
<dbReference type="RefSeq" id="WP_161837275.1">
    <property type="nucleotide sequence ID" value="NZ_CP048000.1"/>
</dbReference>
<organism evidence="2 3">
    <name type="scientific">Anaerocolumna sedimenticola</name>
    <dbReference type="NCBI Taxonomy" id="2696063"/>
    <lineage>
        <taxon>Bacteria</taxon>
        <taxon>Bacillati</taxon>
        <taxon>Bacillota</taxon>
        <taxon>Clostridia</taxon>
        <taxon>Lachnospirales</taxon>
        <taxon>Lachnospiraceae</taxon>
        <taxon>Anaerocolumna</taxon>
    </lineage>
</organism>
<keyword evidence="3" id="KW-1185">Reference proteome</keyword>
<dbReference type="Proteomes" id="UP000464314">
    <property type="component" value="Chromosome"/>
</dbReference>
<feature type="transmembrane region" description="Helical" evidence="1">
    <location>
        <begin position="309"/>
        <end position="330"/>
    </location>
</feature>
<evidence type="ECO:0000256" key="1">
    <source>
        <dbReference type="SAM" id="Phobius"/>
    </source>
</evidence>
<feature type="transmembrane region" description="Helical" evidence="1">
    <location>
        <begin position="264"/>
        <end position="289"/>
    </location>
</feature>
<dbReference type="AlphaFoldDB" id="A0A6P1TJZ7"/>
<feature type="transmembrane region" description="Helical" evidence="1">
    <location>
        <begin position="106"/>
        <end position="124"/>
    </location>
</feature>